<accession>F6D7M8</accession>
<gene>
    <name evidence="2" type="ordered locus">MSWAN_0059</name>
</gene>
<dbReference type="AlphaFoldDB" id="F6D7M8"/>
<dbReference type="EMBL" id="CP002772">
    <property type="protein sequence ID" value="AEG17107.1"/>
    <property type="molecule type" value="Genomic_DNA"/>
</dbReference>
<dbReference type="Gene3D" id="1.20.144.10">
    <property type="entry name" value="Phosphatidic acid phosphatase type 2/haloperoxidase"/>
    <property type="match status" value="1"/>
</dbReference>
<dbReference type="KEGG" id="mew:MSWAN_0059"/>
<keyword evidence="1" id="KW-1133">Transmembrane helix</keyword>
<feature type="transmembrane region" description="Helical" evidence="1">
    <location>
        <begin position="45"/>
        <end position="67"/>
    </location>
</feature>
<feature type="transmembrane region" description="Helical" evidence="1">
    <location>
        <begin position="111"/>
        <end position="131"/>
    </location>
</feature>
<evidence type="ECO:0000313" key="2">
    <source>
        <dbReference type="EMBL" id="AEG17107.1"/>
    </source>
</evidence>
<keyword evidence="1" id="KW-0812">Transmembrane</keyword>
<sequence length="200" mass="22420">MDTSVLDLKSKRKFAGFISAVTHPPLVAIPVFILINYFILGGNNFLFITLICLIFGTILPVIAALFWIKKRNIDIDITDRVERTFPLIFAIIFYLIGAIALYAVGAPLVTTVLMFCYFSNTLIVLFINHFWKISIHAMGVAGPAAALIYVFGYYGILFSLTIPFVMWSRVYLKKHSIWQVLAGAAYGLIVTGMQLYLLIP</sequence>
<dbReference type="eggNOG" id="arCOG07501">
    <property type="taxonomic scope" value="Archaea"/>
</dbReference>
<name>F6D7M8_METPW</name>
<dbReference type="STRING" id="868131.MSWAN_0059"/>
<keyword evidence="3" id="KW-1185">Reference proteome</keyword>
<proteinExistence type="predicted"/>
<protein>
    <submittedName>
        <fullName evidence="2">Phosphoesterase PA-phosphatase related protein</fullName>
    </submittedName>
</protein>
<feature type="transmembrane region" description="Helical" evidence="1">
    <location>
        <begin position="143"/>
        <end position="165"/>
    </location>
</feature>
<feature type="transmembrane region" description="Helical" evidence="1">
    <location>
        <begin position="14"/>
        <end position="39"/>
    </location>
</feature>
<dbReference type="HOGENOM" id="CLU_110627_0_0_2"/>
<evidence type="ECO:0000313" key="3">
    <source>
        <dbReference type="Proteomes" id="UP000009231"/>
    </source>
</evidence>
<reference evidence="2 3" key="1">
    <citation type="journal article" date="2014" name="Int. J. Syst. Evol. Microbiol.">
        <title>Methanobacterium paludis sp. nov. and a novel strain of Methanobacterium lacus isolated from northern peatlands.</title>
        <authorList>
            <person name="Cadillo-Quiroz H."/>
            <person name="Brauer S.L."/>
            <person name="Goodson N."/>
            <person name="Yavitt J.B."/>
            <person name="Zinder S.H."/>
        </authorList>
    </citation>
    <scope>NUCLEOTIDE SEQUENCE [LARGE SCALE GENOMIC DNA]</scope>
    <source>
        <strain evidence="3">DSM 25820 / JCM 18151 / SWAN1</strain>
    </source>
</reference>
<keyword evidence="1" id="KW-0472">Membrane</keyword>
<dbReference type="Proteomes" id="UP000009231">
    <property type="component" value="Chromosome"/>
</dbReference>
<feature type="transmembrane region" description="Helical" evidence="1">
    <location>
        <begin position="177"/>
        <end position="199"/>
    </location>
</feature>
<evidence type="ECO:0000256" key="1">
    <source>
        <dbReference type="SAM" id="Phobius"/>
    </source>
</evidence>
<dbReference type="RefSeq" id="WP_013824609.1">
    <property type="nucleotide sequence ID" value="NC_015574.1"/>
</dbReference>
<organism evidence="2 3">
    <name type="scientific">Methanobacterium paludis (strain DSM 25820 / JCM 18151 / SWAN1)</name>
    <dbReference type="NCBI Taxonomy" id="868131"/>
    <lineage>
        <taxon>Archaea</taxon>
        <taxon>Methanobacteriati</taxon>
        <taxon>Methanobacteriota</taxon>
        <taxon>Methanomada group</taxon>
        <taxon>Methanobacteria</taxon>
        <taxon>Methanobacteriales</taxon>
        <taxon>Methanobacteriaceae</taxon>
        <taxon>Methanobacterium</taxon>
    </lineage>
</organism>
<feature type="transmembrane region" description="Helical" evidence="1">
    <location>
        <begin position="87"/>
        <end position="105"/>
    </location>
</feature>
<dbReference type="GeneID" id="10667536"/>
<dbReference type="OrthoDB" id="77866at2157"/>
<dbReference type="SUPFAM" id="SSF48317">
    <property type="entry name" value="Acid phosphatase/Vanadium-dependent haloperoxidase"/>
    <property type="match status" value="1"/>
</dbReference>
<dbReference type="InterPro" id="IPR036938">
    <property type="entry name" value="PAP2/HPO_sf"/>
</dbReference>